<dbReference type="Proteomes" id="UP000264719">
    <property type="component" value="Unassembled WGS sequence"/>
</dbReference>
<dbReference type="PANTHER" id="PTHR35841:SF1">
    <property type="entry name" value="PHOSPHONATES-BINDING PERIPLASMIC PROTEIN"/>
    <property type="match status" value="1"/>
</dbReference>
<dbReference type="Pfam" id="PF12974">
    <property type="entry name" value="Phosphonate-bd"/>
    <property type="match status" value="1"/>
</dbReference>
<dbReference type="Gene3D" id="3.40.190.10">
    <property type="entry name" value="Periplasmic binding protein-like II"/>
    <property type="match status" value="1"/>
</dbReference>
<organism evidence="1 2">
    <name type="scientific">Roseovarius nubinhibens</name>
    <dbReference type="NCBI Taxonomy" id="314263"/>
    <lineage>
        <taxon>Bacteria</taxon>
        <taxon>Pseudomonadati</taxon>
        <taxon>Pseudomonadota</taxon>
        <taxon>Alphaproteobacteria</taxon>
        <taxon>Rhodobacterales</taxon>
        <taxon>Roseobacteraceae</taxon>
        <taxon>Roseovarius</taxon>
    </lineage>
</organism>
<dbReference type="RefSeq" id="WP_339853140.1">
    <property type="nucleotide sequence ID" value="NZ_CAXAXR010000004.1"/>
</dbReference>
<name>A0A348W7U3_9RHOB</name>
<evidence type="ECO:0000313" key="2">
    <source>
        <dbReference type="Proteomes" id="UP000264719"/>
    </source>
</evidence>
<evidence type="ECO:0000313" key="1">
    <source>
        <dbReference type="EMBL" id="HAR50605.1"/>
    </source>
</evidence>
<dbReference type="EMBL" id="DMVW01000023">
    <property type="protein sequence ID" value="HAR50605.1"/>
    <property type="molecule type" value="Genomic_DNA"/>
</dbReference>
<comment type="caution">
    <text evidence="1">The sequence shown here is derived from an EMBL/GenBank/DDBJ whole genome shotgun (WGS) entry which is preliminary data.</text>
</comment>
<dbReference type="SUPFAM" id="SSF53850">
    <property type="entry name" value="Periplasmic binding protein-like II"/>
    <property type="match status" value="1"/>
</dbReference>
<gene>
    <name evidence="1" type="ORF">DCS45_01850</name>
</gene>
<sequence length="252" mass="26786">MIASLPMYDRPELRDAHDAYWQLISQNLGPDAPATLTRDGDLWEIWQSPDLVLAQTCGFPYRARLHDKVTLVGTPDYGLPGCPPGHYNSVLIARVEDRRDLAALGEARFAYNEAMSQSGWAAAASHFAEAGLPLNPVLQTGGHALSAHAVASGEADLAAIDALSWALFLRHEPEVASGLREVTRTAPTPALPYIARAGADGPAIFDAIRRAIDALSPDHRAALHLRGICVISPAAYRAVPTPPPPGLAAVSG</sequence>
<evidence type="ECO:0008006" key="3">
    <source>
        <dbReference type="Google" id="ProtNLM"/>
    </source>
</evidence>
<proteinExistence type="predicted"/>
<dbReference type="PANTHER" id="PTHR35841">
    <property type="entry name" value="PHOSPHONATES-BINDING PERIPLASMIC PROTEIN"/>
    <property type="match status" value="1"/>
</dbReference>
<accession>A0A348W7U3</accession>
<dbReference type="AlphaFoldDB" id="A0A348W7U3"/>
<protein>
    <recommendedName>
        <fullName evidence="3">Phosphate ABC transporter substrate-binding protein</fullName>
    </recommendedName>
</protein>
<reference evidence="1 2" key="1">
    <citation type="journal article" date="2018" name="Nat. Biotechnol.">
        <title>A standardized bacterial taxonomy based on genome phylogeny substantially revises the tree of life.</title>
        <authorList>
            <person name="Parks D.H."/>
            <person name="Chuvochina M."/>
            <person name="Waite D.W."/>
            <person name="Rinke C."/>
            <person name="Skarshewski A."/>
            <person name="Chaumeil P.A."/>
            <person name="Hugenholtz P."/>
        </authorList>
    </citation>
    <scope>NUCLEOTIDE SEQUENCE [LARGE SCALE GENOMIC DNA]</scope>
    <source>
        <strain evidence="1">UBA9169</strain>
    </source>
</reference>